<reference evidence="2 3" key="1">
    <citation type="submission" date="2023-03" db="EMBL/GenBank/DDBJ databases">
        <title>High-quality genome of Scylla paramamosain provides insights in environmental adaptation.</title>
        <authorList>
            <person name="Zhang L."/>
        </authorList>
    </citation>
    <scope>NUCLEOTIDE SEQUENCE [LARGE SCALE GENOMIC DNA]</scope>
    <source>
        <strain evidence="2">LZ_2023a</strain>
        <tissue evidence="2">Muscle</tissue>
    </source>
</reference>
<evidence type="ECO:0000256" key="1">
    <source>
        <dbReference type="SAM" id="Phobius"/>
    </source>
</evidence>
<keyword evidence="1" id="KW-1133">Transmembrane helix</keyword>
<keyword evidence="1" id="KW-0472">Membrane</keyword>
<sequence length="192" mass="21110">MLETTKPSTVRVFRGPLRYAPSRCPGRVSKPGLRWRQCQEEWRLVVLGGEGLYIAWAVWCVMADAVPLPAWETRIPAERRQQTVLRFFIHSAVVVAVLVVMAAGRCVTGWILECRAAVTLARLLRYRLSGGAVCVAGLEEVTEEGVRWSLTCVDRPIGTPSPEMTFGVAGRGLFLELCLNSSPARSLLSGAL</sequence>
<accession>A0AAW0UTW7</accession>
<dbReference type="Proteomes" id="UP001487740">
    <property type="component" value="Unassembled WGS sequence"/>
</dbReference>
<feature type="transmembrane region" description="Helical" evidence="1">
    <location>
        <begin position="52"/>
        <end position="71"/>
    </location>
</feature>
<evidence type="ECO:0000313" key="2">
    <source>
        <dbReference type="EMBL" id="KAK8402142.1"/>
    </source>
</evidence>
<dbReference type="EMBL" id="JARAKH010000008">
    <property type="protein sequence ID" value="KAK8402142.1"/>
    <property type="molecule type" value="Genomic_DNA"/>
</dbReference>
<protein>
    <submittedName>
        <fullName evidence="2">Uncharacterized protein</fullName>
    </submittedName>
</protein>
<keyword evidence="1" id="KW-0812">Transmembrane</keyword>
<name>A0AAW0UTW7_SCYPA</name>
<feature type="transmembrane region" description="Helical" evidence="1">
    <location>
        <begin position="83"/>
        <end position="104"/>
    </location>
</feature>
<comment type="caution">
    <text evidence="2">The sequence shown here is derived from an EMBL/GenBank/DDBJ whole genome shotgun (WGS) entry which is preliminary data.</text>
</comment>
<proteinExistence type="predicted"/>
<evidence type="ECO:0000313" key="3">
    <source>
        <dbReference type="Proteomes" id="UP001487740"/>
    </source>
</evidence>
<dbReference type="AlphaFoldDB" id="A0AAW0UTW7"/>
<keyword evidence="3" id="KW-1185">Reference proteome</keyword>
<gene>
    <name evidence="2" type="ORF">O3P69_001313</name>
</gene>
<organism evidence="2 3">
    <name type="scientific">Scylla paramamosain</name>
    <name type="common">Mud crab</name>
    <dbReference type="NCBI Taxonomy" id="85552"/>
    <lineage>
        <taxon>Eukaryota</taxon>
        <taxon>Metazoa</taxon>
        <taxon>Ecdysozoa</taxon>
        <taxon>Arthropoda</taxon>
        <taxon>Crustacea</taxon>
        <taxon>Multicrustacea</taxon>
        <taxon>Malacostraca</taxon>
        <taxon>Eumalacostraca</taxon>
        <taxon>Eucarida</taxon>
        <taxon>Decapoda</taxon>
        <taxon>Pleocyemata</taxon>
        <taxon>Brachyura</taxon>
        <taxon>Eubrachyura</taxon>
        <taxon>Portunoidea</taxon>
        <taxon>Portunidae</taxon>
        <taxon>Portuninae</taxon>
        <taxon>Scylla</taxon>
    </lineage>
</organism>